<comment type="caution">
    <text evidence="3">The sequence shown here is derived from an EMBL/GenBank/DDBJ whole genome shotgun (WGS) entry which is preliminary data.</text>
</comment>
<evidence type="ECO:0000259" key="2">
    <source>
        <dbReference type="PROSITE" id="PS50968"/>
    </source>
</evidence>
<sequence>MQSDPAADFFSFAMGEFTAKFPRDRCYATNHMWARPIGLDDRFLDWTQRTADASSEIRWRFGLSAYAVRLLQDVYFLDWELDPGTTIGKRQMIGAIESKKAESDLYAPIAGTLSAINPAVLEDPALINADPYGVGWLIEITAAVPVEELLSPDRYSEHLESAWEVAQRTIKGQANA</sequence>
<dbReference type="InterPro" id="IPR011053">
    <property type="entry name" value="Single_hybrid_motif"/>
</dbReference>
<protein>
    <submittedName>
        <fullName evidence="3">Glycine cleavage system protein H</fullName>
    </submittedName>
</protein>
<dbReference type="GO" id="GO:0005829">
    <property type="term" value="C:cytosol"/>
    <property type="evidence" value="ECO:0007669"/>
    <property type="project" value="TreeGrafter"/>
</dbReference>
<gene>
    <name evidence="3" type="ORF">FYK55_11495</name>
</gene>
<name>A0A5M6D8W1_9BACT</name>
<organism evidence="3 4">
    <name type="scientific">Roseiconus nitratireducens</name>
    <dbReference type="NCBI Taxonomy" id="2605748"/>
    <lineage>
        <taxon>Bacteria</taxon>
        <taxon>Pseudomonadati</taxon>
        <taxon>Planctomycetota</taxon>
        <taxon>Planctomycetia</taxon>
        <taxon>Pirellulales</taxon>
        <taxon>Pirellulaceae</taxon>
        <taxon>Roseiconus</taxon>
    </lineage>
</organism>
<dbReference type="InterPro" id="IPR002930">
    <property type="entry name" value="GCV_H"/>
</dbReference>
<dbReference type="GO" id="GO:0019464">
    <property type="term" value="P:glycine decarboxylation via glycine cleavage system"/>
    <property type="evidence" value="ECO:0007669"/>
    <property type="project" value="InterPro"/>
</dbReference>
<evidence type="ECO:0000256" key="1">
    <source>
        <dbReference type="ARBA" id="ARBA00022823"/>
    </source>
</evidence>
<keyword evidence="4" id="KW-1185">Reference proteome</keyword>
<accession>A0A5M6D8W1</accession>
<dbReference type="CDD" id="cd06848">
    <property type="entry name" value="GCS_H"/>
    <property type="match status" value="1"/>
</dbReference>
<evidence type="ECO:0000313" key="3">
    <source>
        <dbReference type="EMBL" id="KAA5543793.1"/>
    </source>
</evidence>
<dbReference type="EMBL" id="VWOX01000005">
    <property type="protein sequence ID" value="KAA5543793.1"/>
    <property type="molecule type" value="Genomic_DNA"/>
</dbReference>
<feature type="domain" description="Lipoyl-binding" evidence="2">
    <location>
        <begin position="58"/>
        <end position="141"/>
    </location>
</feature>
<dbReference type="InterPro" id="IPR033753">
    <property type="entry name" value="GCV_H/Fam206"/>
</dbReference>
<dbReference type="Pfam" id="PF01597">
    <property type="entry name" value="GCV_H"/>
    <property type="match status" value="1"/>
</dbReference>
<dbReference type="AlphaFoldDB" id="A0A5M6D8W1"/>
<dbReference type="InterPro" id="IPR000089">
    <property type="entry name" value="Biotin_lipoyl"/>
</dbReference>
<dbReference type="Proteomes" id="UP000324479">
    <property type="component" value="Unassembled WGS sequence"/>
</dbReference>
<keyword evidence="1" id="KW-0450">Lipoyl</keyword>
<dbReference type="RefSeq" id="WP_150076544.1">
    <property type="nucleotide sequence ID" value="NZ_VWOX01000005.1"/>
</dbReference>
<dbReference type="SUPFAM" id="SSF51230">
    <property type="entry name" value="Single hybrid motif"/>
    <property type="match status" value="1"/>
</dbReference>
<dbReference type="PANTHER" id="PTHR11715">
    <property type="entry name" value="GLYCINE CLEAVAGE SYSTEM H PROTEIN"/>
    <property type="match status" value="1"/>
</dbReference>
<dbReference type="PROSITE" id="PS50968">
    <property type="entry name" value="BIOTINYL_LIPOYL"/>
    <property type="match status" value="1"/>
</dbReference>
<dbReference type="Gene3D" id="2.40.50.100">
    <property type="match status" value="1"/>
</dbReference>
<dbReference type="GO" id="GO:0009249">
    <property type="term" value="P:protein lipoylation"/>
    <property type="evidence" value="ECO:0007669"/>
    <property type="project" value="TreeGrafter"/>
</dbReference>
<evidence type="ECO:0000313" key="4">
    <source>
        <dbReference type="Proteomes" id="UP000324479"/>
    </source>
</evidence>
<proteinExistence type="predicted"/>
<dbReference type="GO" id="GO:0005960">
    <property type="term" value="C:glycine cleavage complex"/>
    <property type="evidence" value="ECO:0007669"/>
    <property type="project" value="InterPro"/>
</dbReference>
<reference evidence="3 4" key="1">
    <citation type="submission" date="2019-08" db="EMBL/GenBank/DDBJ databases">
        <authorList>
            <person name="Dhanesh K."/>
            <person name="Kumar G."/>
            <person name="Sasikala C."/>
            <person name="Venkata Ramana C."/>
        </authorList>
    </citation>
    <scope>NUCLEOTIDE SEQUENCE [LARGE SCALE GENOMIC DNA]</scope>
    <source>
        <strain evidence="3 4">JC645</strain>
    </source>
</reference>
<dbReference type="PANTHER" id="PTHR11715:SF3">
    <property type="entry name" value="GLYCINE CLEAVAGE SYSTEM H PROTEIN-RELATED"/>
    <property type="match status" value="1"/>
</dbReference>